<feature type="region of interest" description="Disordered" evidence="3">
    <location>
        <begin position="703"/>
        <end position="765"/>
    </location>
</feature>
<feature type="region of interest" description="Disordered" evidence="3">
    <location>
        <begin position="376"/>
        <end position="402"/>
    </location>
</feature>
<feature type="compositionally biased region" description="Low complexity" evidence="3">
    <location>
        <begin position="710"/>
        <end position="727"/>
    </location>
</feature>
<feature type="compositionally biased region" description="Polar residues" evidence="3">
    <location>
        <begin position="1401"/>
        <end position="1423"/>
    </location>
</feature>
<sequence length="2014" mass="198873">MEVHACKDLATGSLVAIKRIKAAHLDRAIKRLIMRELRVLQSLPAHVNVMGLRDVFRSSTGRVYFVFELFERSLLQELDYHPKYILPADMAKLVAWQLLRALEHCHKQGVVHRDVKPANVLIGAAPSENADSPKPEPQSPAARGRTPANGSEGEHTSNTQKSRPPPKGAGMLVKLCDFGLARYLPKTGAATDPAARAKQLATEVAGGATAPKTPEPLNNGLSSYVVTRWYRAPEVIISCEPYDTAVDIWSFGCTLAELMSGTPLFPGSSSPDQLWRIMRCCGALADRHAAYLRSDPQLAALAETPPPGRTLAQRVPAACPQMLDLINVCLNMDPLKRPTATQLLQHPFFADVPELLAADAELQQLLEAAQSKVPLPLQPPKPAPTAPVLPPATPATTAAAAPGVSSTAPCVTAAVPAAATAPAAAAAAATAPAAAAAALQLPKSQTPRVATPEATEAEPRATASTSNSALPSRGGADADAASTSTTTQPMSAVATKEDSVGDAQPRQPAVAPVGSSTASPTAPHASPPANASAVASADAAVAAMAVAGSNEASGNTQEQFATGPPPRSPAAAATAAAPAAVSRIPAPGTTTHSASLPPRASSTSEAAGALAAAQPVTAYSSARLPVGNGGVGGSSFSSAAPCTCSGALATASNATTAQSAAVGLMVASGSGEYLQDLATQTASGGASAGAGAAQRAGMRVAPASGSFSGAADTAQDAAPPASQPATSNAGANKPDDTSVLADTSAVGKAGAASAPPAAEPTSPAAAAAKRAAAGVAAAPDAHLAPPLLPAAASTRRGRLPPLEVQGSEAESASGSEDVSPPAPRLSARASTLPAAATATAAAVAAGVRVRSAEEGAKRGSSQEATAAAPAMLNMTTSSLAVASEADAKGAAVASLHRPEDLLISPRFGSGAHSDCLFTMATGASRASEVAWIAGGFEGVDVDCASQPASQAPFLQPRPPAVPGAGARPSPSQPSQQQHIMPCRAGWSLDGRSSLRKLPSGYAGATASTGGGGGGAPPLASAHGMSCVLGNASNSGMPPSTFARATVGPSTSARASGILQLRQSMSGLCPVNEDQQHLHPLDTPMGTGGGGSSSTRLPPLLLATAMRSSARGSAAADAVASMLSGDLGSLGGSGSVGGSSNSCAPSASHLPWVLTPSGAPVLLGGGHHRRLPHQRPPPLVEPYVPPALGTYDSCAFPSGTLSGLLSGPLLSGVLPSGIFSTSGGADNGPGSFGLGPSLGSLHTYSPSAFHGRSSIPGSRGPVTPRGAGAGAGGAGGSGPGIGTRYVTQVAHLNSLADRMAVAQQSSASGGANSGPNSLLGLGQRPAPQTLSGPMTHWPVADGCVLEDSGVLLDCNSHHMRDGSPHAAALDPATIEHAAANAAAANYLATRRGSLHGAVGPHSSGNHAGSGPNNIGKYQTGSGPNSFGRHSVSGTPAVAGLAPGGSPADSQQLIFRVHSVHSAAAVGSNVAGASSGGVGGISASASVTGDYADQPSPFLLGMHSAGVSGAGSGSTHAAPNFSRMSSSNLEMQRSAGSGGMGSVGLLAPQPPSQPQQQSSSRFTRQSTTSVASSNHSVCSLRRGPSRLGQAPGSTAGGMNPSLRFALTRTTSHGLSSNTASASGLDGGDALTSVAVLLHTRSSYNCATYCSASMDGSGAAAGGSVGAVAGAAASGSGMVSGTMSDCGGVEGVGAPSPELDLQQGQRSAPIRGRALKIGGSPDPYDVMELMLTDPLADPRKAAATAAVAAAAEAAVTSMAADAAAAAARRAHAYSAAGMWPAEDRSAVATQSSPRAGAGWATFVAEADAQAQPEGLNHVLVSIDEMAGSATTLVRVGELGMARRPTSLANMHAASPILLGGLMPGDDGTPAPIPAGSGHSSIAMHGGGDIDRACNSRRSVVSIASAVLATPYSFTLQPPGVAGGAQGATTGSEVSGAAAGANDEAALVGPSGDADSGAYAPLSGLYTTSRLSMGAATAEDEAVAAAAKRRASSSGVNTFSRLASGFRKKVEKLKKVLS</sequence>
<feature type="compositionally biased region" description="Low complexity" evidence="3">
    <location>
        <begin position="569"/>
        <end position="587"/>
    </location>
</feature>
<evidence type="ECO:0000259" key="4">
    <source>
        <dbReference type="PROSITE" id="PS50011"/>
    </source>
</evidence>
<keyword evidence="2" id="KW-0067">ATP-binding</keyword>
<organism evidence="5 6">
    <name type="scientific">Chlamydomonas schloesseri</name>
    <dbReference type="NCBI Taxonomy" id="2026947"/>
    <lineage>
        <taxon>Eukaryota</taxon>
        <taxon>Viridiplantae</taxon>
        <taxon>Chlorophyta</taxon>
        <taxon>core chlorophytes</taxon>
        <taxon>Chlorophyceae</taxon>
        <taxon>CS clade</taxon>
        <taxon>Chlamydomonadales</taxon>
        <taxon>Chlamydomonadaceae</taxon>
        <taxon>Chlamydomonas</taxon>
    </lineage>
</organism>
<dbReference type="PROSITE" id="PS50011">
    <property type="entry name" value="PROTEIN_KINASE_DOM"/>
    <property type="match status" value="1"/>
</dbReference>
<keyword evidence="6" id="KW-1185">Reference proteome</keyword>
<name>A0A836B6A9_9CHLO</name>
<feature type="compositionally biased region" description="Low complexity" evidence="3">
    <location>
        <begin position="515"/>
        <end position="531"/>
    </location>
</feature>
<dbReference type="Proteomes" id="UP000613740">
    <property type="component" value="Unassembled WGS sequence"/>
</dbReference>
<dbReference type="SMART" id="SM00220">
    <property type="entry name" value="S_TKc"/>
    <property type="match status" value="1"/>
</dbReference>
<feature type="region of interest" description="Disordered" evidence="3">
    <location>
        <begin position="1527"/>
        <end position="1599"/>
    </location>
</feature>
<feature type="compositionally biased region" description="Low complexity" evidence="3">
    <location>
        <begin position="446"/>
        <end position="466"/>
    </location>
</feature>
<dbReference type="InterPro" id="IPR011009">
    <property type="entry name" value="Kinase-like_dom_sf"/>
</dbReference>
<feature type="compositionally biased region" description="Low complexity" evidence="3">
    <location>
        <begin position="477"/>
        <end position="487"/>
    </location>
</feature>
<feature type="compositionally biased region" description="Low complexity" evidence="3">
    <location>
        <begin position="744"/>
        <end position="765"/>
    </location>
</feature>
<gene>
    <name evidence="5" type="ORF">HYH02_006044</name>
</gene>
<dbReference type="PROSITE" id="PS00108">
    <property type="entry name" value="PROTEIN_KINASE_ST"/>
    <property type="match status" value="1"/>
</dbReference>
<dbReference type="InterPro" id="IPR000719">
    <property type="entry name" value="Prot_kinase_dom"/>
</dbReference>
<feature type="compositionally biased region" description="Gly residues" evidence="3">
    <location>
        <begin position="1266"/>
        <end position="1277"/>
    </location>
</feature>
<feature type="compositionally biased region" description="Pro residues" evidence="3">
    <location>
        <begin position="376"/>
        <end position="393"/>
    </location>
</feature>
<proteinExistence type="predicted"/>
<feature type="region of interest" description="Disordered" evidence="3">
    <location>
        <begin position="550"/>
        <end position="608"/>
    </location>
</feature>
<feature type="region of interest" description="Disordered" evidence="3">
    <location>
        <begin position="1300"/>
        <end position="1326"/>
    </location>
</feature>
<feature type="region of interest" description="Disordered" evidence="3">
    <location>
        <begin position="949"/>
        <end position="979"/>
    </location>
</feature>
<feature type="region of interest" description="Disordered" evidence="3">
    <location>
        <begin position="443"/>
        <end position="531"/>
    </location>
</feature>
<feature type="region of interest" description="Disordered" evidence="3">
    <location>
        <begin position="1395"/>
        <end position="1446"/>
    </location>
</feature>
<evidence type="ECO:0000256" key="1">
    <source>
        <dbReference type="ARBA" id="ARBA00022741"/>
    </source>
</evidence>
<feature type="region of interest" description="Disordered" evidence="3">
    <location>
        <begin position="124"/>
        <end position="168"/>
    </location>
</feature>
<dbReference type="InterPro" id="IPR008271">
    <property type="entry name" value="Ser/Thr_kinase_AS"/>
</dbReference>
<dbReference type="Gene3D" id="3.30.200.20">
    <property type="entry name" value="Phosphorylase Kinase, domain 1"/>
    <property type="match status" value="1"/>
</dbReference>
<dbReference type="SUPFAM" id="SSF56112">
    <property type="entry name" value="Protein kinase-like (PK-like)"/>
    <property type="match status" value="1"/>
</dbReference>
<feature type="compositionally biased region" description="Low complexity" evidence="3">
    <location>
        <begin position="1301"/>
        <end position="1322"/>
    </location>
</feature>
<comment type="caution">
    <text evidence="5">The sequence shown here is derived from an EMBL/GenBank/DDBJ whole genome shotgun (WGS) entry which is preliminary data.</text>
</comment>
<dbReference type="Pfam" id="PF00069">
    <property type="entry name" value="Pkinase"/>
    <property type="match status" value="1"/>
</dbReference>
<dbReference type="EMBL" id="JAEHOD010000016">
    <property type="protein sequence ID" value="KAG2448688.1"/>
    <property type="molecule type" value="Genomic_DNA"/>
</dbReference>
<accession>A0A836B6A9</accession>
<dbReference type="OrthoDB" id="550242at2759"/>
<evidence type="ECO:0000256" key="3">
    <source>
        <dbReference type="SAM" id="MobiDB-lite"/>
    </source>
</evidence>
<feature type="domain" description="Protein kinase" evidence="4">
    <location>
        <begin position="1"/>
        <end position="349"/>
    </location>
</feature>
<feature type="compositionally biased region" description="Low complexity" evidence="3">
    <location>
        <begin position="806"/>
        <end position="816"/>
    </location>
</feature>
<keyword evidence="1" id="KW-0547">Nucleotide-binding</keyword>
<evidence type="ECO:0000313" key="6">
    <source>
        <dbReference type="Proteomes" id="UP000613740"/>
    </source>
</evidence>
<protein>
    <recommendedName>
        <fullName evidence="4">Protein kinase domain-containing protein</fullName>
    </recommendedName>
</protein>
<dbReference type="InterPro" id="IPR050117">
    <property type="entry name" value="MAPK"/>
</dbReference>
<dbReference type="PANTHER" id="PTHR24055">
    <property type="entry name" value="MITOGEN-ACTIVATED PROTEIN KINASE"/>
    <property type="match status" value="1"/>
</dbReference>
<dbReference type="GO" id="GO:0004672">
    <property type="term" value="F:protein kinase activity"/>
    <property type="evidence" value="ECO:0007669"/>
    <property type="project" value="InterPro"/>
</dbReference>
<evidence type="ECO:0000313" key="5">
    <source>
        <dbReference type="EMBL" id="KAG2448688.1"/>
    </source>
</evidence>
<feature type="region of interest" description="Disordered" evidence="3">
    <location>
        <begin position="1071"/>
        <end position="1096"/>
    </location>
</feature>
<feature type="compositionally biased region" description="Low complexity" evidence="3">
    <location>
        <begin position="962"/>
        <end position="977"/>
    </location>
</feature>
<feature type="region of interest" description="Disordered" evidence="3">
    <location>
        <begin position="802"/>
        <end position="830"/>
    </location>
</feature>
<feature type="region of interest" description="Disordered" evidence="3">
    <location>
        <begin position="1250"/>
        <end position="1277"/>
    </location>
</feature>
<feature type="compositionally biased region" description="Low complexity" evidence="3">
    <location>
        <begin position="1552"/>
        <end position="1567"/>
    </location>
</feature>
<dbReference type="GO" id="GO:0005524">
    <property type="term" value="F:ATP binding"/>
    <property type="evidence" value="ECO:0007669"/>
    <property type="project" value="UniProtKB-KW"/>
</dbReference>
<evidence type="ECO:0000256" key="2">
    <source>
        <dbReference type="ARBA" id="ARBA00022840"/>
    </source>
</evidence>
<dbReference type="Gene3D" id="1.10.510.10">
    <property type="entry name" value="Transferase(Phosphotransferase) domain 1"/>
    <property type="match status" value="1"/>
</dbReference>
<reference evidence="5" key="1">
    <citation type="journal article" date="2020" name="bioRxiv">
        <title>Comparative genomics of Chlamydomonas.</title>
        <authorList>
            <person name="Craig R.J."/>
            <person name="Hasan A.R."/>
            <person name="Ness R.W."/>
            <person name="Keightley P.D."/>
        </authorList>
    </citation>
    <scope>NUCLEOTIDE SEQUENCE</scope>
    <source>
        <strain evidence="5">CCAP 11/173</strain>
    </source>
</reference>